<gene>
    <name evidence="1" type="ORF">BCF58_0911</name>
</gene>
<proteinExistence type="predicted"/>
<dbReference type="Proteomes" id="UP000272428">
    <property type="component" value="Unassembled WGS sequence"/>
</dbReference>
<organism evidence="1 2">
    <name type="scientific">Chryseobacterium defluvii</name>
    <dbReference type="NCBI Taxonomy" id="160396"/>
    <lineage>
        <taxon>Bacteria</taxon>
        <taxon>Pseudomonadati</taxon>
        <taxon>Bacteroidota</taxon>
        <taxon>Flavobacteriia</taxon>
        <taxon>Flavobacteriales</taxon>
        <taxon>Weeksellaceae</taxon>
        <taxon>Chryseobacterium group</taxon>
        <taxon>Chryseobacterium</taxon>
    </lineage>
</organism>
<accession>A0A495SN51</accession>
<evidence type="ECO:0000313" key="2">
    <source>
        <dbReference type="Proteomes" id="UP000272428"/>
    </source>
</evidence>
<sequence>MCNKKLIGKSLEEAELFLNKTAIRIYACEYAVIMESYFFGIVKKRIHLSIKNGIIYDCFVRIDL</sequence>
<comment type="caution">
    <text evidence="1">The sequence shown here is derived from an EMBL/GenBank/DDBJ whole genome shotgun (WGS) entry which is preliminary data.</text>
</comment>
<evidence type="ECO:0000313" key="1">
    <source>
        <dbReference type="EMBL" id="RKT01688.1"/>
    </source>
</evidence>
<protein>
    <submittedName>
        <fullName evidence="1">Uncharacterized protein</fullName>
    </submittedName>
</protein>
<keyword evidence="2" id="KW-1185">Reference proteome</keyword>
<dbReference type="AlphaFoldDB" id="A0A495SN51"/>
<reference evidence="1 2" key="1">
    <citation type="submission" date="2018-10" db="EMBL/GenBank/DDBJ databases">
        <title>Genomic Encyclopedia of Archaeal and Bacterial Type Strains, Phase II (KMG-II): from individual species to whole genera.</title>
        <authorList>
            <person name="Goeker M."/>
        </authorList>
    </citation>
    <scope>NUCLEOTIDE SEQUENCE [LARGE SCALE GENOMIC DNA]</scope>
    <source>
        <strain evidence="1 2">DSM 14219</strain>
    </source>
</reference>
<dbReference type="EMBL" id="RBXB01000001">
    <property type="protein sequence ID" value="RKT01688.1"/>
    <property type="molecule type" value="Genomic_DNA"/>
</dbReference>
<name>A0A495SN51_9FLAO</name>